<reference evidence="2" key="1">
    <citation type="submission" date="2016-06" db="EMBL/GenBank/DDBJ databases">
        <authorList>
            <person name="Varghese N."/>
            <person name="Submissions Spin"/>
        </authorList>
    </citation>
    <scope>NUCLEOTIDE SEQUENCE [LARGE SCALE GENOMIC DNA]</scope>
    <source>
        <strain evidence="2">DSM 44151</strain>
    </source>
</reference>
<evidence type="ECO:0000313" key="2">
    <source>
        <dbReference type="Proteomes" id="UP000198605"/>
    </source>
</evidence>
<protein>
    <submittedName>
        <fullName evidence="1">Uncharacterized protein</fullName>
    </submittedName>
</protein>
<name>A0A1C6UHG5_9ACTN</name>
<sequence length="45" mass="5001">MTDPSGEEQAARVTEYAEARRLTGPPRLFRIGPDVTMHEVSLDSL</sequence>
<accession>A0A1C6UHG5</accession>
<dbReference type="EMBL" id="FMIB01000002">
    <property type="protein sequence ID" value="SCL53422.1"/>
    <property type="molecule type" value="Genomic_DNA"/>
</dbReference>
<evidence type="ECO:0000313" key="1">
    <source>
        <dbReference type="EMBL" id="SCL53422.1"/>
    </source>
</evidence>
<dbReference type="AlphaFoldDB" id="A0A1C6UHG5"/>
<keyword evidence="2" id="KW-1185">Reference proteome</keyword>
<organism evidence="1 2">
    <name type="scientific">Micromonospora chersina</name>
    <dbReference type="NCBI Taxonomy" id="47854"/>
    <lineage>
        <taxon>Bacteria</taxon>
        <taxon>Bacillati</taxon>
        <taxon>Actinomycetota</taxon>
        <taxon>Actinomycetes</taxon>
        <taxon>Micromonosporales</taxon>
        <taxon>Micromonosporaceae</taxon>
        <taxon>Micromonospora</taxon>
    </lineage>
</organism>
<dbReference type="Proteomes" id="UP000198605">
    <property type="component" value="Unassembled WGS sequence"/>
</dbReference>
<dbReference type="STRING" id="47854.GA0070603_1595"/>
<gene>
    <name evidence="1" type="ORF">GA0070603_1595</name>
</gene>
<proteinExistence type="predicted"/>